<gene>
    <name evidence="2" type="ORF">KC19_5G109200</name>
</gene>
<feature type="compositionally biased region" description="Polar residues" evidence="1">
    <location>
        <begin position="37"/>
        <end position="101"/>
    </location>
</feature>
<name>A0A8T0I1K2_CERPU</name>
<keyword evidence="3" id="KW-1185">Reference proteome</keyword>
<dbReference type="EMBL" id="CM026425">
    <property type="protein sequence ID" value="KAG0576809.1"/>
    <property type="molecule type" value="Genomic_DNA"/>
</dbReference>
<feature type="compositionally biased region" description="Basic residues" evidence="1">
    <location>
        <begin position="1"/>
        <end position="13"/>
    </location>
</feature>
<sequence length="101" mass="11445">TQTKLYPHKSALHSRKENAHKKEPHLASTMPKPHSPTFYQTSQNNPSNNFYPTNQNQIIPLSSQCPNSSPKEQVPETSTHIHNQFHSSSLYNPVNMSFSST</sequence>
<feature type="non-terminal residue" evidence="2">
    <location>
        <position position="1"/>
    </location>
</feature>
<feature type="region of interest" description="Disordered" evidence="1">
    <location>
        <begin position="1"/>
        <end position="101"/>
    </location>
</feature>
<comment type="caution">
    <text evidence="2">The sequence shown here is derived from an EMBL/GenBank/DDBJ whole genome shotgun (WGS) entry which is preliminary data.</text>
</comment>
<evidence type="ECO:0000256" key="1">
    <source>
        <dbReference type="SAM" id="MobiDB-lite"/>
    </source>
</evidence>
<reference evidence="2" key="1">
    <citation type="submission" date="2020-06" db="EMBL/GenBank/DDBJ databases">
        <title>WGS assembly of Ceratodon purpureus strain R40.</title>
        <authorList>
            <person name="Carey S.B."/>
            <person name="Jenkins J."/>
            <person name="Shu S."/>
            <person name="Lovell J.T."/>
            <person name="Sreedasyam A."/>
            <person name="Maumus F."/>
            <person name="Tiley G.P."/>
            <person name="Fernandez-Pozo N."/>
            <person name="Barry K."/>
            <person name="Chen C."/>
            <person name="Wang M."/>
            <person name="Lipzen A."/>
            <person name="Daum C."/>
            <person name="Saski C.A."/>
            <person name="Payton A.C."/>
            <person name="Mcbreen J.C."/>
            <person name="Conrad R.E."/>
            <person name="Kollar L.M."/>
            <person name="Olsson S."/>
            <person name="Huttunen S."/>
            <person name="Landis J.B."/>
            <person name="Wickett N.J."/>
            <person name="Johnson M.G."/>
            <person name="Rensing S.A."/>
            <person name="Grimwood J."/>
            <person name="Schmutz J."/>
            <person name="Mcdaniel S.F."/>
        </authorList>
    </citation>
    <scope>NUCLEOTIDE SEQUENCE</scope>
    <source>
        <strain evidence="2">R40</strain>
    </source>
</reference>
<accession>A0A8T0I1K2</accession>
<evidence type="ECO:0000313" key="3">
    <source>
        <dbReference type="Proteomes" id="UP000822688"/>
    </source>
</evidence>
<organism evidence="2 3">
    <name type="scientific">Ceratodon purpureus</name>
    <name type="common">Fire moss</name>
    <name type="synonym">Dicranum purpureum</name>
    <dbReference type="NCBI Taxonomy" id="3225"/>
    <lineage>
        <taxon>Eukaryota</taxon>
        <taxon>Viridiplantae</taxon>
        <taxon>Streptophyta</taxon>
        <taxon>Embryophyta</taxon>
        <taxon>Bryophyta</taxon>
        <taxon>Bryophytina</taxon>
        <taxon>Bryopsida</taxon>
        <taxon>Dicranidae</taxon>
        <taxon>Pseudoditrichales</taxon>
        <taxon>Ditrichaceae</taxon>
        <taxon>Ceratodon</taxon>
    </lineage>
</organism>
<evidence type="ECO:0000313" key="2">
    <source>
        <dbReference type="EMBL" id="KAG0576809.1"/>
    </source>
</evidence>
<dbReference type="AlphaFoldDB" id="A0A8T0I1K2"/>
<protein>
    <submittedName>
        <fullName evidence="2">Uncharacterized protein</fullName>
    </submittedName>
</protein>
<proteinExistence type="predicted"/>
<dbReference type="Proteomes" id="UP000822688">
    <property type="component" value="Chromosome 5"/>
</dbReference>
<feature type="compositionally biased region" description="Basic and acidic residues" evidence="1">
    <location>
        <begin position="14"/>
        <end position="25"/>
    </location>
</feature>